<reference evidence="1" key="1">
    <citation type="submission" date="2020-04" db="EMBL/GenBank/DDBJ databases">
        <authorList>
            <person name="Chiriac C."/>
            <person name="Salcher M."/>
            <person name="Ghai R."/>
            <person name="Kavagutti S V."/>
        </authorList>
    </citation>
    <scope>NUCLEOTIDE SEQUENCE</scope>
</reference>
<gene>
    <name evidence="1" type="ORF">UFOVP274_59</name>
</gene>
<evidence type="ECO:0000313" key="1">
    <source>
        <dbReference type="EMBL" id="CAB4134767.1"/>
    </source>
</evidence>
<dbReference type="SUPFAM" id="SSF46785">
    <property type="entry name" value="Winged helix' DNA-binding domain"/>
    <property type="match status" value="1"/>
</dbReference>
<proteinExistence type="predicted"/>
<sequence>MNPFQHLIDLSNKPHQSLRRYHSLGGNKPQGHSISSRILDLLQEKKGMLLPEIMEQIGGKAGGIKGALKRLIARNQIKSTRLARGSTPGWYYIPGTSPYPPDAKIVEKNVHPLIVLLREHKTITQAQYIELTGANPATTKDTFTRMRSRGIIKTVKKTRTGNIYALEMGV</sequence>
<accession>A0A6J5LP54</accession>
<organism evidence="1">
    <name type="scientific">uncultured Caudovirales phage</name>
    <dbReference type="NCBI Taxonomy" id="2100421"/>
    <lineage>
        <taxon>Viruses</taxon>
        <taxon>Duplodnaviria</taxon>
        <taxon>Heunggongvirae</taxon>
        <taxon>Uroviricota</taxon>
        <taxon>Caudoviricetes</taxon>
        <taxon>Peduoviridae</taxon>
        <taxon>Maltschvirus</taxon>
        <taxon>Maltschvirus maltsch</taxon>
    </lineage>
</organism>
<protein>
    <submittedName>
        <fullName evidence="1">Uncharacterized protein</fullName>
    </submittedName>
</protein>
<dbReference type="EMBL" id="LR796296">
    <property type="protein sequence ID" value="CAB4134767.1"/>
    <property type="molecule type" value="Genomic_DNA"/>
</dbReference>
<dbReference type="InterPro" id="IPR036390">
    <property type="entry name" value="WH_DNA-bd_sf"/>
</dbReference>
<name>A0A6J5LP54_9CAUD</name>